<keyword evidence="4" id="KW-0560">Oxidoreductase</keyword>
<dbReference type="PRINTS" id="PR00368">
    <property type="entry name" value="FADPNR"/>
</dbReference>
<keyword evidence="3" id="KW-0274">FAD</keyword>
<keyword evidence="2" id="KW-0285">Flavoprotein</keyword>
<comment type="similarity">
    <text evidence="1">Belongs to the FAD-dependent oxidoreductase family.</text>
</comment>
<dbReference type="InterPro" id="IPR016156">
    <property type="entry name" value="FAD/NAD-linked_Rdtase_dimer_sf"/>
</dbReference>
<dbReference type="SUPFAM" id="SSF51905">
    <property type="entry name" value="FAD/NAD(P)-binding domain"/>
    <property type="match status" value="2"/>
</dbReference>
<dbReference type="OrthoDB" id="6029at2759"/>
<dbReference type="Pfam" id="PF07992">
    <property type="entry name" value="Pyr_redox_2"/>
    <property type="match status" value="2"/>
</dbReference>
<dbReference type="AlphaFoldDB" id="A0A8E0VFW3"/>
<evidence type="ECO:0000313" key="8">
    <source>
        <dbReference type="Proteomes" id="UP000728185"/>
    </source>
</evidence>
<dbReference type="GO" id="GO:0071949">
    <property type="term" value="F:FAD binding"/>
    <property type="evidence" value="ECO:0007669"/>
    <property type="project" value="TreeGrafter"/>
</dbReference>
<dbReference type="Proteomes" id="UP000728185">
    <property type="component" value="Unassembled WGS sequence"/>
</dbReference>
<sequence>LPGLQYINPDKVGFPTKVRYLIIGAGTAGLAGARSIRAADPQSRVLMIAGGTGPSDYAEPGLPETNNVEPPPYLRPPLSKELWRRNKARESRLLQTTGDIRRHSWLYYESESFYLKPEDLNSAEYGGVSLLRGDPVIRLDPDKHTVTLASGRQIVYERCLLATGGRPKRLHQLEHCSQTGEDLRQSGYVSYFRTLADYRRLRELCDRLRKSNGTVAIIGGGFLGCELAVSLLNESDQTSPETPNSAAADASAKSISRLRVMHIFRESAPLGHVLPPCLSAATGRYEASRGTEIWPSSELVSASIVPSTAPTLEPVPETGKHTFTNPLQTVVASHVPPSPPPRVRLRIRRSELGRDIVEEVDVDHVVCVVGIEPNTDLAASACLELDPVHSGFLVNAELETRAGVYVAGDAASYWDPILGFRRRVEHLNFAEETGHLAGKNMAFPFQPPEETTSLPQRYHYQSSMWSSLGPSLSWDAVGNVDARNLETRSFFLSQPSAVPHSDQTSSAGMTDSLHSIPSADLGRLLRGVVFYLTPKEKRLVGVLLWNLPDELYTDEKYAAPGRLNLARSLLAQRLLIGQNPNFDSAEAELTDLASQFDLDGELARDYAELKAFMESQTKEEPNGEDYSKSDEKLTETTEKDQDLPSA</sequence>
<gene>
    <name evidence="7" type="ORF">FBUS_09024</name>
</gene>
<dbReference type="InterPro" id="IPR036188">
    <property type="entry name" value="FAD/NAD-bd_sf"/>
</dbReference>
<dbReference type="SMART" id="SM01353">
    <property type="entry name" value="AIF_C"/>
    <property type="match status" value="1"/>
</dbReference>
<feature type="domain" description="FAD/NAD(P)-binding" evidence="6">
    <location>
        <begin position="358"/>
        <end position="432"/>
    </location>
</feature>
<feature type="non-terminal residue" evidence="7">
    <location>
        <position position="646"/>
    </location>
</feature>
<dbReference type="InterPro" id="IPR023753">
    <property type="entry name" value="FAD/NAD-binding_dom"/>
</dbReference>
<keyword evidence="8" id="KW-1185">Reference proteome</keyword>
<dbReference type="GO" id="GO:0006915">
    <property type="term" value="P:apoptotic process"/>
    <property type="evidence" value="ECO:0007669"/>
    <property type="project" value="TreeGrafter"/>
</dbReference>
<dbReference type="GO" id="GO:0016174">
    <property type="term" value="F:NAD(P)H oxidase H2O2-forming activity"/>
    <property type="evidence" value="ECO:0007669"/>
    <property type="project" value="TreeGrafter"/>
</dbReference>
<feature type="compositionally biased region" description="Basic and acidic residues" evidence="5">
    <location>
        <begin position="616"/>
        <end position="646"/>
    </location>
</feature>
<dbReference type="InterPro" id="IPR050446">
    <property type="entry name" value="FAD-oxidoreductase/Apoptosis"/>
</dbReference>
<organism evidence="7 8">
    <name type="scientific">Fasciolopsis buskii</name>
    <dbReference type="NCBI Taxonomy" id="27845"/>
    <lineage>
        <taxon>Eukaryota</taxon>
        <taxon>Metazoa</taxon>
        <taxon>Spiralia</taxon>
        <taxon>Lophotrochozoa</taxon>
        <taxon>Platyhelminthes</taxon>
        <taxon>Trematoda</taxon>
        <taxon>Digenea</taxon>
        <taxon>Plagiorchiida</taxon>
        <taxon>Echinostomata</taxon>
        <taxon>Echinostomatoidea</taxon>
        <taxon>Fasciolidae</taxon>
        <taxon>Fasciolopsis</taxon>
    </lineage>
</organism>
<evidence type="ECO:0000256" key="5">
    <source>
        <dbReference type="SAM" id="MobiDB-lite"/>
    </source>
</evidence>
<dbReference type="PANTHER" id="PTHR43557">
    <property type="entry name" value="APOPTOSIS-INDUCING FACTOR 1"/>
    <property type="match status" value="1"/>
</dbReference>
<dbReference type="Gene3D" id="3.30.390.30">
    <property type="match status" value="1"/>
</dbReference>
<dbReference type="Gene3D" id="3.50.50.60">
    <property type="entry name" value="FAD/NAD(P)-binding domain"/>
    <property type="match status" value="3"/>
</dbReference>
<dbReference type="PANTHER" id="PTHR43557:SF4">
    <property type="entry name" value="APOPTOSIS-INDUCING FACTOR 1, MITOCHONDRIAL"/>
    <property type="match status" value="1"/>
</dbReference>
<comment type="caution">
    <text evidence="7">The sequence shown here is derived from an EMBL/GenBank/DDBJ whole genome shotgun (WGS) entry which is preliminary data.</text>
</comment>
<evidence type="ECO:0000256" key="4">
    <source>
        <dbReference type="ARBA" id="ARBA00023002"/>
    </source>
</evidence>
<reference evidence="7" key="1">
    <citation type="submission" date="2019-05" db="EMBL/GenBank/DDBJ databases">
        <title>Annotation for the trematode Fasciolopsis buski.</title>
        <authorList>
            <person name="Choi Y.-J."/>
        </authorList>
    </citation>
    <scope>NUCLEOTIDE SEQUENCE</scope>
    <source>
        <strain evidence="7">HT</strain>
        <tissue evidence="7">Whole worm</tissue>
    </source>
</reference>
<dbReference type="SUPFAM" id="SSF55424">
    <property type="entry name" value="FAD/NAD-linked reductases, dimerisation (C-terminal) domain"/>
    <property type="match status" value="1"/>
</dbReference>
<evidence type="ECO:0000256" key="2">
    <source>
        <dbReference type="ARBA" id="ARBA00022630"/>
    </source>
</evidence>
<feature type="region of interest" description="Disordered" evidence="5">
    <location>
        <begin position="613"/>
        <end position="646"/>
    </location>
</feature>
<evidence type="ECO:0000313" key="7">
    <source>
        <dbReference type="EMBL" id="KAA0185696.1"/>
    </source>
</evidence>
<dbReference type="GO" id="GO:0033108">
    <property type="term" value="P:mitochondrial respiratory chain complex assembly"/>
    <property type="evidence" value="ECO:0007669"/>
    <property type="project" value="TreeGrafter"/>
</dbReference>
<accession>A0A8E0VFW3</accession>
<name>A0A8E0VFW3_9TREM</name>
<evidence type="ECO:0000256" key="3">
    <source>
        <dbReference type="ARBA" id="ARBA00022827"/>
    </source>
</evidence>
<evidence type="ECO:0000259" key="6">
    <source>
        <dbReference type="Pfam" id="PF07992"/>
    </source>
</evidence>
<dbReference type="EMBL" id="LUCM01010292">
    <property type="protein sequence ID" value="KAA0185696.1"/>
    <property type="molecule type" value="Genomic_DNA"/>
</dbReference>
<dbReference type="GO" id="GO:0005739">
    <property type="term" value="C:mitochondrion"/>
    <property type="evidence" value="ECO:0007669"/>
    <property type="project" value="TreeGrafter"/>
</dbReference>
<feature type="domain" description="FAD/NAD(P)-binding" evidence="6">
    <location>
        <begin position="19"/>
        <end position="231"/>
    </location>
</feature>
<proteinExistence type="inferred from homology"/>
<feature type="region of interest" description="Disordered" evidence="5">
    <location>
        <begin position="55"/>
        <end position="75"/>
    </location>
</feature>
<evidence type="ECO:0000256" key="1">
    <source>
        <dbReference type="ARBA" id="ARBA00006442"/>
    </source>
</evidence>
<protein>
    <submittedName>
        <fullName evidence="7">Apoptosis-inducing factor 1 mitochondrial</fullName>
    </submittedName>
</protein>